<reference evidence="12" key="1">
    <citation type="journal article" date="2010" name="Arch. Virol.">
        <title>Sequence analysis of RNA 2 and RNA 3 of lilac leaf chlorosis virus: a putative new member of the genus Ilarvirus.</title>
        <authorList>
            <person name="James D."/>
            <person name="Varga A."/>
            <person name="Leippi L."/>
            <person name="Godkin S."/>
            <person name="Masters C."/>
        </authorList>
    </citation>
    <scope>NUCLEOTIDE SEQUENCE [LARGE SCALE GENOMIC DNA]</scope>
</reference>
<dbReference type="KEGG" id="vg:22157878"/>
<dbReference type="Proteomes" id="UP000204253">
    <property type="component" value="Genome"/>
</dbReference>
<comment type="similarity">
    <text evidence="2">Belongs to the bromoviridae replication protein 1a family.</text>
</comment>
<gene>
    <name evidence="11" type="primary">replicase</name>
</gene>
<evidence type="ECO:0000256" key="5">
    <source>
        <dbReference type="ARBA" id="ARBA00022741"/>
    </source>
</evidence>
<keyword evidence="4 11" id="KW-0808">Transferase</keyword>
<dbReference type="InterPro" id="IPR027351">
    <property type="entry name" value="(+)RNA_virus_helicase_core_dom"/>
</dbReference>
<dbReference type="OrthoDB" id="1460at10239"/>
<feature type="domain" description="Alphavirus-like MT" evidence="10">
    <location>
        <begin position="73"/>
        <end position="261"/>
    </location>
</feature>
<dbReference type="GO" id="GO:0004386">
    <property type="term" value="F:helicase activity"/>
    <property type="evidence" value="ECO:0007669"/>
    <property type="project" value="UniProtKB-KW"/>
</dbReference>
<dbReference type="PROSITE" id="PS51657">
    <property type="entry name" value="PSRV_HELICASE"/>
    <property type="match status" value="1"/>
</dbReference>
<evidence type="ECO:0000259" key="9">
    <source>
        <dbReference type="PROSITE" id="PS51657"/>
    </source>
</evidence>
<evidence type="ECO:0000313" key="12">
    <source>
        <dbReference type="Proteomes" id="UP000204253"/>
    </source>
</evidence>
<keyword evidence="6" id="KW-0378">Hydrolase</keyword>
<dbReference type="PROSITE" id="PS51743">
    <property type="entry name" value="ALPHAVIRUS_MT"/>
    <property type="match status" value="1"/>
</dbReference>
<evidence type="ECO:0000256" key="3">
    <source>
        <dbReference type="ARBA" id="ARBA00020856"/>
    </source>
</evidence>
<keyword evidence="12" id="KW-1185">Reference proteome</keyword>
<keyword evidence="7" id="KW-0067">ATP-binding</keyword>
<dbReference type="Pfam" id="PF01443">
    <property type="entry name" value="Viral_helicase1"/>
    <property type="match status" value="1"/>
</dbReference>
<evidence type="ECO:0000256" key="1">
    <source>
        <dbReference type="ARBA" id="ARBA00004291"/>
    </source>
</evidence>
<evidence type="ECO:0000256" key="7">
    <source>
        <dbReference type="ARBA" id="ARBA00022840"/>
    </source>
</evidence>
<evidence type="ECO:0000256" key="2">
    <source>
        <dbReference type="ARBA" id="ARBA00010328"/>
    </source>
</evidence>
<name>G8ZCG0_9BROM</name>
<reference evidence="12" key="2">
    <citation type="journal article" date="2012" name="Arch. Virol.">
        <title>Sequence analysis of RNA 1 of lilac leaf chlorosis virus supports a close relationship to subgroup 3 ilarviruses.</title>
        <authorList>
            <person name="James D."/>
            <person name="Varga A."/>
        </authorList>
    </citation>
    <scope>NUCLEOTIDE SEQUENCE [LARGE SCALE GENOMIC DNA]</scope>
</reference>
<dbReference type="GO" id="GO:0032259">
    <property type="term" value="P:methylation"/>
    <property type="evidence" value="ECO:0007669"/>
    <property type="project" value="UniProtKB-KW"/>
</dbReference>
<dbReference type="GO" id="GO:0006396">
    <property type="term" value="P:RNA processing"/>
    <property type="evidence" value="ECO:0007669"/>
    <property type="project" value="InterPro"/>
</dbReference>
<evidence type="ECO:0000259" key="10">
    <source>
        <dbReference type="PROSITE" id="PS51743"/>
    </source>
</evidence>
<dbReference type="SUPFAM" id="SSF52540">
    <property type="entry name" value="P-loop containing nucleoside triphosphate hydrolases"/>
    <property type="match status" value="1"/>
</dbReference>
<dbReference type="InterPro" id="IPR027417">
    <property type="entry name" value="P-loop_NTPase"/>
</dbReference>
<dbReference type="GO" id="GO:0005524">
    <property type="term" value="F:ATP binding"/>
    <property type="evidence" value="ECO:0007669"/>
    <property type="project" value="UniProtKB-KW"/>
</dbReference>
<evidence type="ECO:0000256" key="6">
    <source>
        <dbReference type="ARBA" id="ARBA00022801"/>
    </source>
</evidence>
<dbReference type="GO" id="GO:0016787">
    <property type="term" value="F:hydrolase activity"/>
    <property type="evidence" value="ECO:0007669"/>
    <property type="project" value="UniProtKB-KW"/>
</dbReference>
<organism evidence="11 12">
    <name type="scientific">Lilac leaf chlorosis virus</name>
    <dbReference type="NCBI Taxonomy" id="722755"/>
    <lineage>
        <taxon>Viruses</taxon>
        <taxon>Riboviria</taxon>
        <taxon>Orthornavirae</taxon>
        <taxon>Kitrinoviricota</taxon>
        <taxon>Alsuviricetes</taxon>
        <taxon>Martellivirales</taxon>
        <taxon>Bromoviridae</taxon>
        <taxon>Ilarvirus</taxon>
        <taxon>Ilarvirus LLCV</taxon>
    </lineage>
</organism>
<dbReference type="EMBL" id="HE572565">
    <property type="protein sequence ID" value="CCC42223.1"/>
    <property type="molecule type" value="Genomic_RNA"/>
</dbReference>
<evidence type="ECO:0000313" key="11">
    <source>
        <dbReference type="EMBL" id="CCC42223.1"/>
    </source>
</evidence>
<dbReference type="GO" id="GO:0044167">
    <property type="term" value="C:host cell endoplasmic reticulum membrane"/>
    <property type="evidence" value="ECO:0007669"/>
    <property type="project" value="UniProtKB-SubCell"/>
</dbReference>
<keyword evidence="8" id="KW-1038">Host endoplasmic reticulum</keyword>
<sequence>MDPKSITDLLVSTLQKQCSDETTAIGKAFSDNGLQLIERALPKHQGEKLFVSFQLTADQQALLRRNFPGRDIHFANSDSSSHSFAAAHRLLETDYIYKCFGTSTEPIIDLGGNFVSHIKRQRYNVHSCCPLLDDRDGARFTERFMSLKTYMNTHPKECCEADYCQNRFECCDRSAQYVMSVHSTSDLDMRVLCKALAVKGTKKMIMSIMMDPNMLIRDTGFLPNFNVQWEIDYTADEVTFDFVDAPCLGYKHKFSVLKQYLTTNAVVVGKTKAYRIERKSDFGGVFIVDITEVAGYHPGMPVGTARSCAWMNLLKNKTIVHTVEGVEHWYFDVERRSKVLVDTKVLTKVLEASFRQYKPTTEPRNMIQTIATMLSSSTNYTIINGVTLQAGESLQFDDYIAVATTIYVRTKRVFDELESNVARLQSHRLENIPTELVGKVGAVGAFIADAFSRESYQTETKKNGNVSKLKLTSTVSKDVRSFLHYLIGKQGQNRHLISDPTLFVPLELVLETDWKVTRFLSVDDAKMDILKPAIDKIRLEEAEKLESLKKSEAFNRSITTIAKWIELHPTGELPKGLGEVAALIPETKDIQLLVPREETSDKVVNKYASEIAEAIQYFETEMDTNDRKLKSIGEHCQWSNKSTATIWAGDDSRRVYLPQANKWVGPHTIARVGPMCQYERGLTKDGYVPMLWEGDTLFVDEQCRRNLLRYSAIFFDKSCEFAAGLRLIPALKEALTREAKFVRKLVDGVAGCGKTTKILAEGKLSGDNPDLFLTSNKSSAMELRERLVGSQFVKSQRVRTVDSFLMNGTKKLTAERMFFDECFLQHAGCVYAAATLAEAEELVMFGDTQQIPFVSRIPHLRLKNSKVGADEKREFNMTYRSPADATFALSKWFYRKNVRTANRKIRSLRLKPIVSINQVEAGYDLYLTHTQAEKHTLIATGRFDKTKVFTSAEAQGKTVGKVAFVRLTRTSMSLYSGKDPLMGPCHGLVALSRHTNSFDYYTVADTDGDDIIAKAIRDVGNESDEKVWSYIHSDFSL</sequence>
<dbReference type="Gene3D" id="3.40.50.300">
    <property type="entry name" value="P-loop containing nucleotide triphosphate hydrolases"/>
    <property type="match status" value="2"/>
</dbReference>
<protein>
    <recommendedName>
        <fullName evidence="3">Replication protein 1a</fullName>
    </recommendedName>
</protein>
<evidence type="ECO:0000256" key="8">
    <source>
        <dbReference type="ARBA" id="ARBA00023184"/>
    </source>
</evidence>
<keyword evidence="11" id="KW-0489">Methyltransferase</keyword>
<keyword evidence="5" id="KW-0547">Nucleotide-binding</keyword>
<dbReference type="RefSeq" id="YP_009104367.1">
    <property type="nucleotide sequence ID" value="NC_025477.1"/>
</dbReference>
<proteinExistence type="inferred from homology"/>
<dbReference type="InterPro" id="IPR002588">
    <property type="entry name" value="Alphavirus-like_MT_dom"/>
</dbReference>
<dbReference type="GO" id="GO:0008174">
    <property type="term" value="F:mRNA methyltransferase activity"/>
    <property type="evidence" value="ECO:0007669"/>
    <property type="project" value="UniProtKB-UniRule"/>
</dbReference>
<dbReference type="GeneID" id="22157878"/>
<keyword evidence="11" id="KW-0347">Helicase</keyword>
<feature type="domain" description="(+)RNA virus helicase C-terminal" evidence="9">
    <location>
        <begin position="716"/>
        <end position="1034"/>
    </location>
</feature>
<dbReference type="GO" id="GO:0016556">
    <property type="term" value="P:mRNA modification"/>
    <property type="evidence" value="ECO:0007669"/>
    <property type="project" value="InterPro"/>
</dbReference>
<evidence type="ECO:0000256" key="4">
    <source>
        <dbReference type="ARBA" id="ARBA00022679"/>
    </source>
</evidence>
<dbReference type="Pfam" id="PF01660">
    <property type="entry name" value="Vmethyltransf"/>
    <property type="match status" value="1"/>
</dbReference>
<dbReference type="GO" id="GO:0003723">
    <property type="term" value="F:RNA binding"/>
    <property type="evidence" value="ECO:0007669"/>
    <property type="project" value="InterPro"/>
</dbReference>
<accession>G8ZCG0</accession>
<comment type="subcellular location">
    <subcellularLocation>
        <location evidence="1">Host endoplasmic reticulum membrane</location>
        <topology evidence="1">Peripheral membrane protein</topology>
    </subcellularLocation>
</comment>